<feature type="transmembrane region" description="Helical" evidence="1">
    <location>
        <begin position="147"/>
        <end position="165"/>
    </location>
</feature>
<dbReference type="Pfam" id="PF01569">
    <property type="entry name" value="PAP2"/>
    <property type="match status" value="1"/>
</dbReference>
<name>A0A2D2LY03_FAUOS</name>
<dbReference type="InterPro" id="IPR036938">
    <property type="entry name" value="PAP2/HPO_sf"/>
</dbReference>
<dbReference type="GO" id="GO:0016020">
    <property type="term" value="C:membrane"/>
    <property type="evidence" value="ECO:0007669"/>
    <property type="project" value="UniProtKB-SubCell"/>
</dbReference>
<feature type="transmembrane region" description="Helical" evidence="1">
    <location>
        <begin position="12"/>
        <end position="33"/>
    </location>
</feature>
<accession>A0A2D2LY03</accession>
<feature type="transmembrane region" description="Helical" evidence="1">
    <location>
        <begin position="300"/>
        <end position="320"/>
    </location>
</feature>
<evidence type="ECO:0000259" key="2">
    <source>
        <dbReference type="Pfam" id="PF01569"/>
    </source>
</evidence>
<organism evidence="3 4">
    <name type="scientific">Faucicola osloensis</name>
    <name type="common">Moraxella osloensis</name>
    <dbReference type="NCBI Taxonomy" id="34062"/>
    <lineage>
        <taxon>Bacteria</taxon>
        <taxon>Pseudomonadati</taxon>
        <taxon>Pseudomonadota</taxon>
        <taxon>Gammaproteobacteria</taxon>
        <taxon>Moraxellales</taxon>
        <taxon>Moraxellaceae</taxon>
        <taxon>Faucicola</taxon>
    </lineage>
</organism>
<evidence type="ECO:0000313" key="3">
    <source>
        <dbReference type="EMBL" id="ATR79909.1"/>
    </source>
</evidence>
<feature type="domain" description="Phosphatidic acid phosphatase type 2/haloperoxidase" evidence="2">
    <location>
        <begin position="89"/>
        <end position="218"/>
    </location>
</feature>
<evidence type="ECO:0000256" key="1">
    <source>
        <dbReference type="SAM" id="Phobius"/>
    </source>
</evidence>
<gene>
    <name evidence="3" type="ORF">NP7_11175</name>
</gene>
<protein>
    <recommendedName>
        <fullName evidence="2">Phosphatidic acid phosphatase type 2/haloperoxidase domain-containing protein</fullName>
    </recommendedName>
</protein>
<feature type="transmembrane region" description="Helical" evidence="1">
    <location>
        <begin position="53"/>
        <end position="76"/>
    </location>
</feature>
<feature type="transmembrane region" description="Helical" evidence="1">
    <location>
        <begin position="254"/>
        <end position="279"/>
    </location>
</feature>
<feature type="transmembrane region" description="Helical" evidence="1">
    <location>
        <begin position="195"/>
        <end position="215"/>
    </location>
</feature>
<keyword evidence="3" id="KW-0614">Plasmid</keyword>
<feature type="transmembrane region" description="Helical" evidence="1">
    <location>
        <begin position="88"/>
        <end position="104"/>
    </location>
</feature>
<keyword evidence="1" id="KW-1133">Transmembrane helix</keyword>
<dbReference type="EMBL" id="CP024445">
    <property type="protein sequence ID" value="ATR79909.1"/>
    <property type="molecule type" value="Genomic_DNA"/>
</dbReference>
<feature type="transmembrane region" description="Helical" evidence="1">
    <location>
        <begin position="170"/>
        <end position="189"/>
    </location>
</feature>
<feature type="transmembrane region" description="Helical" evidence="1">
    <location>
        <begin position="227"/>
        <end position="248"/>
    </location>
</feature>
<dbReference type="InterPro" id="IPR000326">
    <property type="entry name" value="PAP2/HPO"/>
</dbReference>
<dbReference type="AlphaFoldDB" id="A0A2D2LY03"/>
<geneLocation type="plasmid" evidence="4">
    <name>pnp7-2</name>
</geneLocation>
<dbReference type="SUPFAM" id="SSF48317">
    <property type="entry name" value="Acid phosphatase/Vanadium-dependent haloperoxidase"/>
    <property type="match status" value="1"/>
</dbReference>
<reference evidence="4" key="1">
    <citation type="submission" date="2017-10" db="EMBL/GenBank/DDBJ databases">
        <title>Complete genome sequence of Moraxella osloensis NP7 isolated from human skin.</title>
        <authorList>
            <person name="Lee K."/>
            <person name="Lim J.Y."/>
            <person name="Hwang I."/>
        </authorList>
    </citation>
    <scope>NUCLEOTIDE SEQUENCE [LARGE SCALE GENOMIC DNA]</scope>
    <source>
        <strain evidence="4">NP7</strain>
        <plasmid evidence="4">pnp7-2</plasmid>
    </source>
</reference>
<keyword evidence="1" id="KW-0472">Membrane</keyword>
<keyword evidence="1" id="KW-0812">Transmembrane</keyword>
<proteinExistence type="predicted"/>
<sequence length="387" mass="44367">MSQNHPTIKTRFGHLIGFFAVFNCLYNLTNAYTAKLAAHMPISNVASGFDSQIAFIPSMILPYSCSLWLLIVSFFITDTNKALQRLTLRLLLTTVLACLCFYWIPLKFSFQLPDADIAYQNLGINWRFAFALLHAVDKPYNQFPSLHVSYAVLLLVSLWTPIAVFHNPLIAYRLSLICLCAGIAVSTLFTWQHHILDVLGGLILAIFVLWIERRISDKLNSTSQKLVIRYLVLAVSGFLIMASLPTLFIRFDNAIYPIAIKFFAHCWLFSFGLLSFLYAKSNAELNGRIFSKNPDGHLTNFAYILQLPICASYYLLWQIMTKCNRLTPFTERETIQCQFYHQTLEICAGPKLSNAETANLTHFFNKYLKLRSPLKKRYHNKKSSQRE</sequence>
<evidence type="ECO:0000313" key="4">
    <source>
        <dbReference type="Proteomes" id="UP000229340"/>
    </source>
</evidence>
<dbReference type="Gene3D" id="1.20.144.10">
    <property type="entry name" value="Phosphatidic acid phosphatase type 2/haloperoxidase"/>
    <property type="match status" value="1"/>
</dbReference>
<dbReference type="Proteomes" id="UP000229340">
    <property type="component" value="Plasmid pNP7-2"/>
</dbReference>